<dbReference type="Pfam" id="PF00873">
    <property type="entry name" value="ACR_tran"/>
    <property type="match status" value="1"/>
</dbReference>
<dbReference type="GO" id="GO:0042910">
    <property type="term" value="F:xenobiotic transmembrane transporter activity"/>
    <property type="evidence" value="ECO:0007669"/>
    <property type="project" value="TreeGrafter"/>
</dbReference>
<dbReference type="GO" id="GO:0005886">
    <property type="term" value="C:plasma membrane"/>
    <property type="evidence" value="ECO:0007669"/>
    <property type="project" value="TreeGrafter"/>
</dbReference>
<dbReference type="EMBL" id="AFME02000411">
    <property type="protein sequence ID" value="EMG08160.1"/>
    <property type="molecule type" value="Genomic_DNA"/>
</dbReference>
<proteinExistence type="predicted"/>
<dbReference type="PANTHER" id="PTHR32063:SF0">
    <property type="entry name" value="SWARMING MOTILITY PROTEIN SWRC"/>
    <property type="match status" value="1"/>
</dbReference>
<comment type="caution">
    <text evidence="1">The sequence shown here is derived from an EMBL/GenBank/DDBJ whole genome shotgun (WGS) entry which is preliminary data.</text>
</comment>
<dbReference type="PANTHER" id="PTHR32063">
    <property type="match status" value="1"/>
</dbReference>
<dbReference type="InterPro" id="IPR001036">
    <property type="entry name" value="Acrflvin-R"/>
</dbReference>
<sequence length="65" mass="6912">MSLGGLALGIGMLFDTSNVVFSSIERNLTKRKSILESSVEGTSEVAGSILSATLTTIIVSYRLYL</sequence>
<protein>
    <submittedName>
        <fullName evidence="1">RND transporter, Hydrophobe/Amphiphile Efflux-1 (HAE1)/Heavy Metal Efflux (HME) family, permease protein</fullName>
    </submittedName>
</protein>
<name>M3H654_LEPIR</name>
<reference evidence="1 2" key="1">
    <citation type="submission" date="2013-02" db="EMBL/GenBank/DDBJ databases">
        <authorList>
            <person name="Harkins D.M."/>
            <person name="Durkin A.S."/>
            <person name="Brinkac L.M."/>
            <person name="Haft D.H."/>
            <person name="Selengut J.D."/>
            <person name="Sanka R."/>
            <person name="DePew J."/>
            <person name="Purushe J."/>
            <person name="Tulsiani S.M."/>
            <person name="Graham G.C."/>
            <person name="Burns M.-A."/>
            <person name="Dohnt M.F."/>
            <person name="Smythe L.D."/>
            <person name="McKay D.B."/>
            <person name="Craig S.B."/>
            <person name="Vinetz J.M."/>
            <person name="Sutton G.G."/>
            <person name="Nierman W.C."/>
            <person name="Fouts D.E."/>
        </authorList>
    </citation>
    <scope>NUCLEOTIDE SEQUENCE [LARGE SCALE GENOMIC DNA]</scope>
    <source>
        <strain evidence="1 2">LT2186</strain>
    </source>
</reference>
<dbReference type="Proteomes" id="UP000011776">
    <property type="component" value="Unassembled WGS sequence"/>
</dbReference>
<evidence type="ECO:0000313" key="1">
    <source>
        <dbReference type="EMBL" id="EMG08160.1"/>
    </source>
</evidence>
<dbReference type="SUPFAM" id="SSF82866">
    <property type="entry name" value="Multidrug efflux transporter AcrB transmembrane domain"/>
    <property type="match status" value="1"/>
</dbReference>
<evidence type="ECO:0000313" key="2">
    <source>
        <dbReference type="Proteomes" id="UP000011776"/>
    </source>
</evidence>
<dbReference type="Gene3D" id="1.20.1640.10">
    <property type="entry name" value="Multidrug efflux transporter AcrB transmembrane domain"/>
    <property type="match status" value="1"/>
</dbReference>
<organism evidence="1 2">
    <name type="scientific">Leptospira interrogans serovar Grippotyphosa str. LT2186</name>
    <dbReference type="NCBI Taxonomy" id="1001599"/>
    <lineage>
        <taxon>Bacteria</taxon>
        <taxon>Pseudomonadati</taxon>
        <taxon>Spirochaetota</taxon>
        <taxon>Spirochaetia</taxon>
        <taxon>Leptospirales</taxon>
        <taxon>Leptospiraceae</taxon>
        <taxon>Leptospira</taxon>
    </lineage>
</organism>
<dbReference type="AlphaFoldDB" id="M3H654"/>
<dbReference type="BioCyc" id="LINT1001599:G11K9-1785-MONOMER"/>
<gene>
    <name evidence="1" type="ORF">LEP1GSC151_4928</name>
</gene>
<accession>M3H654</accession>